<dbReference type="EMBL" id="QOKV01000005">
    <property type="protein sequence ID" value="KAA0686078.1"/>
    <property type="molecule type" value="Genomic_DNA"/>
</dbReference>
<name>A0A6L3B2A8_AZOBR</name>
<feature type="signal peptide" evidence="5">
    <location>
        <begin position="1"/>
        <end position="20"/>
    </location>
</feature>
<feature type="domain" description="Thioredoxin" evidence="6">
    <location>
        <begin position="34"/>
        <end position="219"/>
    </location>
</feature>
<reference evidence="7 8" key="1">
    <citation type="submission" date="2018-07" db="EMBL/GenBank/DDBJ databases">
        <title>Genome sequence of Roseomonas fauriae ATCC 49958.</title>
        <authorList>
            <person name="Sant'Anna F.H."/>
            <person name="Baldani J.I."/>
            <person name="Zilli J.E."/>
            <person name="Reis V.M."/>
            <person name="Hartmann A."/>
            <person name="Cruz L."/>
            <person name="de Souza E.M."/>
            <person name="de Oliveira Pedrosa F."/>
            <person name="Passaglia L.M.P."/>
        </authorList>
    </citation>
    <scope>NUCLEOTIDE SEQUENCE [LARGE SCALE GENOMIC DNA]</scope>
    <source>
        <strain evidence="7 8">ATCC 49958</strain>
    </source>
</reference>
<dbReference type="Pfam" id="PF01323">
    <property type="entry name" value="DSBA"/>
    <property type="match status" value="1"/>
</dbReference>
<comment type="caution">
    <text evidence="7">The sequence shown here is derived from an EMBL/GenBank/DDBJ whole genome shotgun (WGS) entry which is preliminary data.</text>
</comment>
<dbReference type="InterPro" id="IPR001853">
    <property type="entry name" value="DSBA-like_thioredoxin_dom"/>
</dbReference>
<organism evidence="7 8">
    <name type="scientific">Azospirillum brasilense</name>
    <dbReference type="NCBI Taxonomy" id="192"/>
    <lineage>
        <taxon>Bacteria</taxon>
        <taxon>Pseudomonadati</taxon>
        <taxon>Pseudomonadota</taxon>
        <taxon>Alphaproteobacteria</taxon>
        <taxon>Rhodospirillales</taxon>
        <taxon>Azospirillaceae</taxon>
        <taxon>Azospirillum</taxon>
    </lineage>
</organism>
<dbReference type="AlphaFoldDB" id="A0A6L3B2A8"/>
<dbReference type="InterPro" id="IPR036249">
    <property type="entry name" value="Thioredoxin-like_sf"/>
</dbReference>
<evidence type="ECO:0000256" key="3">
    <source>
        <dbReference type="ARBA" id="ARBA00023157"/>
    </source>
</evidence>
<evidence type="ECO:0000256" key="2">
    <source>
        <dbReference type="ARBA" id="ARBA00023002"/>
    </source>
</evidence>
<evidence type="ECO:0000259" key="6">
    <source>
        <dbReference type="PROSITE" id="PS51352"/>
    </source>
</evidence>
<dbReference type="GO" id="GO:0016491">
    <property type="term" value="F:oxidoreductase activity"/>
    <property type="evidence" value="ECO:0007669"/>
    <property type="project" value="UniProtKB-KW"/>
</dbReference>
<evidence type="ECO:0000256" key="1">
    <source>
        <dbReference type="ARBA" id="ARBA00022729"/>
    </source>
</evidence>
<dbReference type="CDD" id="cd03023">
    <property type="entry name" value="DsbA_Com1_like"/>
    <property type="match status" value="1"/>
</dbReference>
<dbReference type="PROSITE" id="PS51352">
    <property type="entry name" value="THIOREDOXIN_2"/>
    <property type="match status" value="1"/>
</dbReference>
<evidence type="ECO:0000256" key="5">
    <source>
        <dbReference type="SAM" id="SignalP"/>
    </source>
</evidence>
<feature type="chain" id="PRO_5026988926" evidence="5">
    <location>
        <begin position="21"/>
        <end position="227"/>
    </location>
</feature>
<dbReference type="PANTHER" id="PTHR13887:SF14">
    <property type="entry name" value="DISULFIDE BOND FORMATION PROTEIN D"/>
    <property type="match status" value="1"/>
</dbReference>
<protein>
    <submittedName>
        <fullName evidence="7">DsbA family protein</fullName>
    </submittedName>
</protein>
<dbReference type="PANTHER" id="PTHR13887">
    <property type="entry name" value="GLUTATHIONE S-TRANSFERASE KAPPA"/>
    <property type="match status" value="1"/>
</dbReference>
<evidence type="ECO:0000313" key="8">
    <source>
        <dbReference type="Proteomes" id="UP000476837"/>
    </source>
</evidence>
<proteinExistence type="predicted"/>
<evidence type="ECO:0000256" key="4">
    <source>
        <dbReference type="ARBA" id="ARBA00023284"/>
    </source>
</evidence>
<keyword evidence="1 5" id="KW-0732">Signal</keyword>
<dbReference type="Proteomes" id="UP000476837">
    <property type="component" value="Unassembled WGS sequence"/>
</dbReference>
<dbReference type="RefSeq" id="WP_149164649.1">
    <property type="nucleotide sequence ID" value="NZ_QOKV01000005.1"/>
</dbReference>
<dbReference type="Gene3D" id="3.40.30.10">
    <property type="entry name" value="Glutaredoxin"/>
    <property type="match status" value="1"/>
</dbReference>
<keyword evidence="3" id="KW-1015">Disulfide bond</keyword>
<evidence type="ECO:0000313" key="7">
    <source>
        <dbReference type="EMBL" id="KAA0686078.1"/>
    </source>
</evidence>
<sequence length="227" mass="24488">MTSRLVTTLFTVAVSAAAFGAGAVAIQSFVAPTSAAATAAPPLVAELGPDALTRGPSAVVVGNPLGDVTVIEFFDYQCPVCRKVHPFLEQLVAEDKNVRVIHKHWPVFGAPSIYAARIALAARWQDRYEQVHHAFMNIPGRLDEEKIRKAASEAGLDLARAERDLKERDAQVDQAFKQASAQAAMLKLQGTPGFVIGSYLIPGGLDLKTMKEIVVDVRAKKRDDKQG</sequence>
<keyword evidence="2" id="KW-0560">Oxidoreductase</keyword>
<accession>A0A6L3B2A8</accession>
<keyword evidence="4" id="KW-0676">Redox-active center</keyword>
<gene>
    <name evidence="7" type="ORF">DS837_10180</name>
</gene>
<dbReference type="InterPro" id="IPR013766">
    <property type="entry name" value="Thioredoxin_domain"/>
</dbReference>
<dbReference type="SUPFAM" id="SSF52833">
    <property type="entry name" value="Thioredoxin-like"/>
    <property type="match status" value="1"/>
</dbReference>